<comment type="caution">
    <text evidence="1">The sequence shown here is derived from an EMBL/GenBank/DDBJ whole genome shotgun (WGS) entry which is preliminary data.</text>
</comment>
<proteinExistence type="predicted"/>
<dbReference type="EMBL" id="ABOX02000003">
    <property type="protein sequence ID" value="EEF62786.1"/>
    <property type="molecule type" value="Genomic_DNA"/>
</dbReference>
<accession>B9XBA1</accession>
<sequence length="431" mass="48768">MMWFAQRPLGQVLSRFLIAGILFVSCLTGRADFQGSTHMMPFDEGTINYNKVQPSGPVFRLQQSLDKGEAKLKYDPEFGYLPAVLDALKIPRSSQMLVFSKTSFQRERISPKTPRALFFNDDVYVGFIPGSPMLEISMADSKLGGVFFTLNQSEAGKPRFVRNDQCLECHASSKSMGVPGHLLRSFATDESGVVDLSNGTSEVDDTTPFSERWGGWYVTGTHGKQIHRGNLIGKEAFERQAKEPNYLGNLTSLAQFIETTSYPKPTSDIVALMVLEHQVHMHNFITRLNFEATIALQTYGHLRYLKTIEKAFLKTLLFTEEVPLKDAVKGSSDFSKDFENLGPKDHQGRSLRQFDLQTRLFKYPCSFLIYSESFENLPDKMKQELYLQLHDILTGKDPDPDFQTLSAPTRQAILEILIETKPGLPDYWKKS</sequence>
<protein>
    <submittedName>
        <fullName evidence="1">Signal peptide protein</fullName>
    </submittedName>
</protein>
<dbReference type="RefSeq" id="WP_007413099.1">
    <property type="nucleotide sequence ID" value="NZ_ABOX02000003.1"/>
</dbReference>
<dbReference type="Proteomes" id="UP000003688">
    <property type="component" value="Unassembled WGS sequence"/>
</dbReference>
<reference evidence="1 2" key="1">
    <citation type="journal article" date="2011" name="J. Bacteriol.">
        <title>Genome sequence of 'Pedosphaera parvula' Ellin514, an aerobic Verrucomicrobial isolate from pasture soil.</title>
        <authorList>
            <person name="Kant R."/>
            <person name="van Passel M.W."/>
            <person name="Sangwan P."/>
            <person name="Palva A."/>
            <person name="Lucas S."/>
            <person name="Copeland A."/>
            <person name="Lapidus A."/>
            <person name="Glavina Del Rio T."/>
            <person name="Dalin E."/>
            <person name="Tice H."/>
            <person name="Bruce D."/>
            <person name="Goodwin L."/>
            <person name="Pitluck S."/>
            <person name="Chertkov O."/>
            <person name="Larimer F.W."/>
            <person name="Land M.L."/>
            <person name="Hauser L."/>
            <person name="Brettin T.S."/>
            <person name="Detter J.C."/>
            <person name="Han S."/>
            <person name="de Vos W.M."/>
            <person name="Janssen P.H."/>
            <person name="Smidt H."/>
        </authorList>
    </citation>
    <scope>NUCLEOTIDE SEQUENCE [LARGE SCALE GENOMIC DNA]</scope>
    <source>
        <strain evidence="1 2">Ellin514</strain>
    </source>
</reference>
<dbReference type="OrthoDB" id="189299at2"/>
<evidence type="ECO:0000313" key="2">
    <source>
        <dbReference type="Proteomes" id="UP000003688"/>
    </source>
</evidence>
<name>B9XBA1_PEDPL</name>
<dbReference type="AlphaFoldDB" id="B9XBA1"/>
<keyword evidence="2" id="KW-1185">Reference proteome</keyword>
<evidence type="ECO:0000313" key="1">
    <source>
        <dbReference type="EMBL" id="EEF62786.1"/>
    </source>
</evidence>
<dbReference type="PROSITE" id="PS51257">
    <property type="entry name" value="PROKAR_LIPOPROTEIN"/>
    <property type="match status" value="1"/>
</dbReference>
<gene>
    <name evidence="1" type="ORF">Cflav_PD5421</name>
</gene>
<dbReference type="STRING" id="320771.Cflav_PD5421"/>
<organism evidence="1 2">
    <name type="scientific">Pedosphaera parvula (strain Ellin514)</name>
    <dbReference type="NCBI Taxonomy" id="320771"/>
    <lineage>
        <taxon>Bacteria</taxon>
        <taxon>Pseudomonadati</taxon>
        <taxon>Verrucomicrobiota</taxon>
        <taxon>Pedosphaerae</taxon>
        <taxon>Pedosphaerales</taxon>
        <taxon>Pedosphaeraceae</taxon>
        <taxon>Pedosphaera</taxon>
    </lineage>
</organism>